<protein>
    <submittedName>
        <fullName evidence="1">Uncharacterized protein</fullName>
    </submittedName>
</protein>
<dbReference type="EMBL" id="JABSTV010001245">
    <property type="protein sequence ID" value="KAH7982305.1"/>
    <property type="molecule type" value="Genomic_DNA"/>
</dbReference>
<evidence type="ECO:0000313" key="2">
    <source>
        <dbReference type="Proteomes" id="UP000821837"/>
    </source>
</evidence>
<accession>A0A9D4QKN8</accession>
<dbReference type="Proteomes" id="UP000821837">
    <property type="component" value="Chromosome 1"/>
</dbReference>
<gene>
    <name evidence="1" type="ORF">HPB52_003913</name>
</gene>
<reference evidence="1" key="2">
    <citation type="submission" date="2021-09" db="EMBL/GenBank/DDBJ databases">
        <authorList>
            <person name="Jia N."/>
            <person name="Wang J."/>
            <person name="Shi W."/>
            <person name="Du L."/>
            <person name="Sun Y."/>
            <person name="Zhan W."/>
            <person name="Jiang J."/>
            <person name="Wang Q."/>
            <person name="Zhang B."/>
            <person name="Ji P."/>
            <person name="Sakyi L.B."/>
            <person name="Cui X."/>
            <person name="Yuan T."/>
            <person name="Jiang B."/>
            <person name="Yang W."/>
            <person name="Lam T.T.-Y."/>
            <person name="Chang Q."/>
            <person name="Ding S."/>
            <person name="Wang X."/>
            <person name="Zhu J."/>
            <person name="Ruan X."/>
            <person name="Zhao L."/>
            <person name="Wei J."/>
            <person name="Que T."/>
            <person name="Du C."/>
            <person name="Cheng J."/>
            <person name="Dai P."/>
            <person name="Han X."/>
            <person name="Huang E."/>
            <person name="Gao Y."/>
            <person name="Liu J."/>
            <person name="Shao H."/>
            <person name="Ye R."/>
            <person name="Li L."/>
            <person name="Wei W."/>
            <person name="Wang X."/>
            <person name="Wang C."/>
            <person name="Huo Q."/>
            <person name="Li W."/>
            <person name="Guo W."/>
            <person name="Chen H."/>
            <person name="Chen S."/>
            <person name="Zhou L."/>
            <person name="Zhou L."/>
            <person name="Ni X."/>
            <person name="Tian J."/>
            <person name="Zhou Y."/>
            <person name="Sheng Y."/>
            <person name="Liu T."/>
            <person name="Pan Y."/>
            <person name="Xia L."/>
            <person name="Li J."/>
            <person name="Zhao F."/>
            <person name="Cao W."/>
        </authorList>
    </citation>
    <scope>NUCLEOTIDE SEQUENCE</scope>
    <source>
        <strain evidence="1">Rsan-2018</strain>
        <tissue evidence="1">Larvae</tissue>
    </source>
</reference>
<keyword evidence="2" id="KW-1185">Reference proteome</keyword>
<comment type="caution">
    <text evidence="1">The sequence shown here is derived from an EMBL/GenBank/DDBJ whole genome shotgun (WGS) entry which is preliminary data.</text>
</comment>
<dbReference type="AlphaFoldDB" id="A0A9D4QKN8"/>
<evidence type="ECO:0000313" key="1">
    <source>
        <dbReference type="EMBL" id="KAH7982305.1"/>
    </source>
</evidence>
<sequence length="150" mass="16725">MLSSSTRKWGDRHPNISVRVITLTMGLSILSSVNITKHFTGTPNCIEMKASQTLGTDSIKTDLRLTALEHSIREHSPKIVTAGSKNSTMCLELSATSNKSHIKKLSSGSQKIEAIKKCIGMWRRLKVNHSEPWYSSITVPRDFLHPLLLE</sequence>
<organism evidence="1 2">
    <name type="scientific">Rhipicephalus sanguineus</name>
    <name type="common">Brown dog tick</name>
    <name type="synonym">Ixodes sanguineus</name>
    <dbReference type="NCBI Taxonomy" id="34632"/>
    <lineage>
        <taxon>Eukaryota</taxon>
        <taxon>Metazoa</taxon>
        <taxon>Ecdysozoa</taxon>
        <taxon>Arthropoda</taxon>
        <taxon>Chelicerata</taxon>
        <taxon>Arachnida</taxon>
        <taxon>Acari</taxon>
        <taxon>Parasitiformes</taxon>
        <taxon>Ixodida</taxon>
        <taxon>Ixodoidea</taxon>
        <taxon>Ixodidae</taxon>
        <taxon>Rhipicephalinae</taxon>
        <taxon>Rhipicephalus</taxon>
        <taxon>Rhipicephalus</taxon>
    </lineage>
</organism>
<name>A0A9D4QKN8_RHISA</name>
<proteinExistence type="predicted"/>
<reference evidence="1" key="1">
    <citation type="journal article" date="2020" name="Cell">
        <title>Large-Scale Comparative Analyses of Tick Genomes Elucidate Their Genetic Diversity and Vector Capacities.</title>
        <authorList>
            <consortium name="Tick Genome and Microbiome Consortium (TIGMIC)"/>
            <person name="Jia N."/>
            <person name="Wang J."/>
            <person name="Shi W."/>
            <person name="Du L."/>
            <person name="Sun Y."/>
            <person name="Zhan W."/>
            <person name="Jiang J.F."/>
            <person name="Wang Q."/>
            <person name="Zhang B."/>
            <person name="Ji P."/>
            <person name="Bell-Sakyi L."/>
            <person name="Cui X.M."/>
            <person name="Yuan T.T."/>
            <person name="Jiang B.G."/>
            <person name="Yang W.F."/>
            <person name="Lam T.T."/>
            <person name="Chang Q.C."/>
            <person name="Ding S.J."/>
            <person name="Wang X.J."/>
            <person name="Zhu J.G."/>
            <person name="Ruan X.D."/>
            <person name="Zhao L."/>
            <person name="Wei J.T."/>
            <person name="Ye R.Z."/>
            <person name="Que T.C."/>
            <person name="Du C.H."/>
            <person name="Zhou Y.H."/>
            <person name="Cheng J.X."/>
            <person name="Dai P.F."/>
            <person name="Guo W.B."/>
            <person name="Han X.H."/>
            <person name="Huang E.J."/>
            <person name="Li L.F."/>
            <person name="Wei W."/>
            <person name="Gao Y.C."/>
            <person name="Liu J.Z."/>
            <person name="Shao H.Z."/>
            <person name="Wang X."/>
            <person name="Wang C.C."/>
            <person name="Yang T.C."/>
            <person name="Huo Q.B."/>
            <person name="Li W."/>
            <person name="Chen H.Y."/>
            <person name="Chen S.E."/>
            <person name="Zhou L.G."/>
            <person name="Ni X.B."/>
            <person name="Tian J.H."/>
            <person name="Sheng Y."/>
            <person name="Liu T."/>
            <person name="Pan Y.S."/>
            <person name="Xia L.Y."/>
            <person name="Li J."/>
            <person name="Zhao F."/>
            <person name="Cao W.C."/>
        </authorList>
    </citation>
    <scope>NUCLEOTIDE SEQUENCE</scope>
    <source>
        <strain evidence="1">Rsan-2018</strain>
    </source>
</reference>